<dbReference type="EMBL" id="GBXM01029839">
    <property type="protein sequence ID" value="JAH78738.1"/>
    <property type="molecule type" value="Transcribed_RNA"/>
</dbReference>
<sequence length="31" mass="3603">MVCREELHVCTLQSCNVRHTGDIKHPAIFKH</sequence>
<reference evidence="1" key="1">
    <citation type="submission" date="2014-11" db="EMBL/GenBank/DDBJ databases">
        <authorList>
            <person name="Amaro Gonzalez C."/>
        </authorList>
    </citation>
    <scope>NUCLEOTIDE SEQUENCE</scope>
</reference>
<organism evidence="1">
    <name type="scientific">Anguilla anguilla</name>
    <name type="common">European freshwater eel</name>
    <name type="synonym">Muraena anguilla</name>
    <dbReference type="NCBI Taxonomy" id="7936"/>
    <lineage>
        <taxon>Eukaryota</taxon>
        <taxon>Metazoa</taxon>
        <taxon>Chordata</taxon>
        <taxon>Craniata</taxon>
        <taxon>Vertebrata</taxon>
        <taxon>Euteleostomi</taxon>
        <taxon>Actinopterygii</taxon>
        <taxon>Neopterygii</taxon>
        <taxon>Teleostei</taxon>
        <taxon>Anguilliformes</taxon>
        <taxon>Anguillidae</taxon>
        <taxon>Anguilla</taxon>
    </lineage>
</organism>
<evidence type="ECO:0000313" key="1">
    <source>
        <dbReference type="EMBL" id="JAH78738.1"/>
    </source>
</evidence>
<accession>A0A0E9VNE7</accession>
<protein>
    <submittedName>
        <fullName evidence="1">Uncharacterized protein</fullName>
    </submittedName>
</protein>
<reference evidence="1" key="2">
    <citation type="journal article" date="2015" name="Fish Shellfish Immunol.">
        <title>Early steps in the European eel (Anguilla anguilla)-Vibrio vulnificus interaction in the gills: Role of the RtxA13 toxin.</title>
        <authorList>
            <person name="Callol A."/>
            <person name="Pajuelo D."/>
            <person name="Ebbesson L."/>
            <person name="Teles M."/>
            <person name="MacKenzie S."/>
            <person name="Amaro C."/>
        </authorList>
    </citation>
    <scope>NUCLEOTIDE SEQUENCE</scope>
</reference>
<name>A0A0E9VNE7_ANGAN</name>
<dbReference type="AlphaFoldDB" id="A0A0E9VNE7"/>
<proteinExistence type="predicted"/>